<evidence type="ECO:0000256" key="6">
    <source>
        <dbReference type="ARBA" id="ARBA00022833"/>
    </source>
</evidence>
<accession>A0A0S7BF09</accession>
<evidence type="ECO:0000256" key="4">
    <source>
        <dbReference type="ARBA" id="ARBA00022723"/>
    </source>
</evidence>
<evidence type="ECO:0000313" key="9">
    <source>
        <dbReference type="Proteomes" id="UP000055060"/>
    </source>
</evidence>
<organism evidence="8">
    <name type="scientific">Longilinea arvoryzae</name>
    <dbReference type="NCBI Taxonomy" id="360412"/>
    <lineage>
        <taxon>Bacteria</taxon>
        <taxon>Bacillati</taxon>
        <taxon>Chloroflexota</taxon>
        <taxon>Anaerolineae</taxon>
        <taxon>Anaerolineales</taxon>
        <taxon>Anaerolineaceae</taxon>
        <taxon>Longilinea</taxon>
    </lineage>
</organism>
<dbReference type="FunFam" id="3.20.20.140:FF:000009">
    <property type="entry name" value="Adenosine deaminase"/>
    <property type="match status" value="1"/>
</dbReference>
<dbReference type="NCBIfam" id="NF006846">
    <property type="entry name" value="PRK09358.1-1"/>
    <property type="match status" value="1"/>
</dbReference>
<dbReference type="GO" id="GO:0046103">
    <property type="term" value="P:inosine biosynthetic process"/>
    <property type="evidence" value="ECO:0007669"/>
    <property type="project" value="TreeGrafter"/>
</dbReference>
<dbReference type="STRING" id="360412.LARV_00869"/>
<dbReference type="GO" id="GO:0046872">
    <property type="term" value="F:metal ion binding"/>
    <property type="evidence" value="ECO:0007669"/>
    <property type="project" value="UniProtKB-KW"/>
</dbReference>
<dbReference type="Pfam" id="PF00962">
    <property type="entry name" value="A_deaminase"/>
    <property type="match status" value="1"/>
</dbReference>
<dbReference type="GO" id="GO:0004000">
    <property type="term" value="F:adenosine deaminase activity"/>
    <property type="evidence" value="ECO:0007669"/>
    <property type="project" value="UniProtKB-ARBA"/>
</dbReference>
<comment type="similarity">
    <text evidence="2">Belongs to the metallo-dependent hydrolases superfamily. Adenosine and AMP deaminases family.</text>
</comment>
<dbReference type="InterPro" id="IPR006330">
    <property type="entry name" value="Ado/ade_deaminase"/>
</dbReference>
<dbReference type="AlphaFoldDB" id="A0A0S7BF09"/>
<evidence type="ECO:0000256" key="5">
    <source>
        <dbReference type="ARBA" id="ARBA00022801"/>
    </source>
</evidence>
<dbReference type="EC" id="3.5.4.4" evidence="3"/>
<dbReference type="InterPro" id="IPR032466">
    <property type="entry name" value="Metal_Hydrolase"/>
</dbReference>
<keyword evidence="4" id="KW-0479">Metal-binding</keyword>
<evidence type="ECO:0000256" key="2">
    <source>
        <dbReference type="ARBA" id="ARBA00006676"/>
    </source>
</evidence>
<comment type="cofactor">
    <cofactor evidence="1">
        <name>Zn(2+)</name>
        <dbReference type="ChEBI" id="CHEBI:29105"/>
    </cofactor>
</comment>
<dbReference type="InterPro" id="IPR001365">
    <property type="entry name" value="A_deaminase_dom"/>
</dbReference>
<dbReference type="OrthoDB" id="9779574at2"/>
<keyword evidence="6" id="KW-0862">Zinc</keyword>
<dbReference type="Proteomes" id="UP000055060">
    <property type="component" value="Unassembled WGS sequence"/>
</dbReference>
<proteinExistence type="inferred from homology"/>
<dbReference type="EMBL" id="DF967972">
    <property type="protein sequence ID" value="GAP13123.1"/>
    <property type="molecule type" value="Genomic_DNA"/>
</dbReference>
<feature type="domain" description="Adenosine deaminase" evidence="7">
    <location>
        <begin position="7"/>
        <end position="328"/>
    </location>
</feature>
<keyword evidence="5" id="KW-0378">Hydrolase</keyword>
<dbReference type="NCBIfam" id="TIGR01430">
    <property type="entry name" value="aden_deam"/>
    <property type="match status" value="1"/>
</dbReference>
<gene>
    <name evidence="8" type="ORF">LARV_00869</name>
</gene>
<dbReference type="GO" id="GO:0005829">
    <property type="term" value="C:cytosol"/>
    <property type="evidence" value="ECO:0007669"/>
    <property type="project" value="TreeGrafter"/>
</dbReference>
<evidence type="ECO:0000313" key="8">
    <source>
        <dbReference type="EMBL" id="GAP13123.1"/>
    </source>
</evidence>
<dbReference type="Gene3D" id="3.20.20.140">
    <property type="entry name" value="Metal-dependent hydrolases"/>
    <property type="match status" value="1"/>
</dbReference>
<dbReference type="GO" id="GO:0043103">
    <property type="term" value="P:hypoxanthine salvage"/>
    <property type="evidence" value="ECO:0007669"/>
    <property type="project" value="TreeGrafter"/>
</dbReference>
<dbReference type="SUPFAM" id="SSF51556">
    <property type="entry name" value="Metallo-dependent hydrolases"/>
    <property type="match status" value="1"/>
</dbReference>
<dbReference type="GO" id="GO:0006154">
    <property type="term" value="P:adenosine catabolic process"/>
    <property type="evidence" value="ECO:0007669"/>
    <property type="project" value="TreeGrafter"/>
</dbReference>
<sequence length="341" mass="37397">MIDSSLPLIELHRHLDGSVRLETILDLGRRHNLALPAWDVEGLRPYVQVLDPQPGIMAFIARFEWMTGVLVDYDACRRVAYESVEDAHREGIDYIELRFSPLFMAEPHELNPTGVVEAVVDGVAAARRDFDQPCGLLGILSRTYGPETAWTELRALLSQRDAIRGLDLAGDEAHDPGEWFEPHFACAREAGWHITVHAGEADGPRSIWQALNGLGAERIGHAVRAPEDPALMDVLAERQIGIEANLTSNVQTTTVPDYASHPLRLFLERGLCATLNTDDPGISGITLAHEYDVAAPAAGLDERMIRQAQRNALAAAFLTPGERQELLDCCASGPDARPPAK</sequence>
<protein>
    <recommendedName>
        <fullName evidence="3">adenosine deaminase</fullName>
        <ecNumber evidence="3">3.5.4.4</ecNumber>
    </recommendedName>
</protein>
<evidence type="ECO:0000259" key="7">
    <source>
        <dbReference type="Pfam" id="PF00962"/>
    </source>
</evidence>
<reference evidence="8" key="1">
    <citation type="submission" date="2015-07" db="EMBL/GenBank/DDBJ databases">
        <title>Draft Genome Sequences of Anaerolinea thermolimosa IMO-1, Bellilinea caldifistulae GOMI-1, Leptolinea tardivitalis YMTK-2, Levilinea saccharolytica KIBI-1,Longilinea arvoryzae KOME-1, Previously Described as Members of the Anaerolineaceae (Chloroflexi).</title>
        <authorList>
            <person name="Sekiguchi Y."/>
            <person name="Ohashi A."/>
            <person name="Matsuura N."/>
            <person name="Tourlousse M.D."/>
        </authorList>
    </citation>
    <scope>NUCLEOTIDE SEQUENCE [LARGE SCALE GENOMIC DNA]</scope>
    <source>
        <strain evidence="8">KOME-1</strain>
    </source>
</reference>
<evidence type="ECO:0000256" key="3">
    <source>
        <dbReference type="ARBA" id="ARBA00012784"/>
    </source>
</evidence>
<dbReference type="RefSeq" id="WP_075075111.1">
    <property type="nucleotide sequence ID" value="NZ_DF967972.1"/>
</dbReference>
<dbReference type="PANTHER" id="PTHR11409">
    <property type="entry name" value="ADENOSINE DEAMINASE"/>
    <property type="match status" value="1"/>
</dbReference>
<name>A0A0S7BF09_9CHLR</name>
<keyword evidence="9" id="KW-1185">Reference proteome</keyword>
<dbReference type="PANTHER" id="PTHR11409:SF43">
    <property type="entry name" value="ADENOSINE DEAMINASE"/>
    <property type="match status" value="1"/>
</dbReference>
<evidence type="ECO:0000256" key="1">
    <source>
        <dbReference type="ARBA" id="ARBA00001947"/>
    </source>
</evidence>